<gene>
    <name evidence="2" type="ORF">H0A72_08020</name>
</gene>
<dbReference type="Proteomes" id="UP000559809">
    <property type="component" value="Unassembled WGS sequence"/>
</dbReference>
<reference evidence="2 3" key="1">
    <citation type="submission" date="2020-07" db="EMBL/GenBank/DDBJ databases">
        <title>Taxonomic revisions and descriptions of new bacterial species based on genomic comparisons in the high-G+C-content subgroup of the family Alcaligenaceae.</title>
        <authorList>
            <person name="Szabo A."/>
            <person name="Felfoldi T."/>
        </authorList>
    </citation>
    <scope>NUCLEOTIDE SEQUENCE [LARGE SCALE GENOMIC DNA]</scope>
    <source>
        <strain evidence="2 3">LMG 24012</strain>
    </source>
</reference>
<keyword evidence="3" id="KW-1185">Reference proteome</keyword>
<keyword evidence="1" id="KW-0732">Signal</keyword>
<feature type="chain" id="PRO_5032600449" evidence="1">
    <location>
        <begin position="23"/>
        <end position="107"/>
    </location>
</feature>
<organism evidence="2 3">
    <name type="scientific">Parapusillimonas granuli</name>
    <dbReference type="NCBI Taxonomy" id="380911"/>
    <lineage>
        <taxon>Bacteria</taxon>
        <taxon>Pseudomonadati</taxon>
        <taxon>Pseudomonadota</taxon>
        <taxon>Betaproteobacteria</taxon>
        <taxon>Burkholderiales</taxon>
        <taxon>Alcaligenaceae</taxon>
        <taxon>Parapusillimonas</taxon>
    </lineage>
</organism>
<accession>A0A853FTK0</accession>
<sequence>MKRIFLAGAAMLAVLASGAATARGGVDVDISIGIPGVIYTQPDYYYYPPPVRYVERPRVVVIPERIYQPVPVYRSGRYYRHDFRGPRHYDKHFKGPHKHHHHRGHGR</sequence>
<comment type="caution">
    <text evidence="2">The sequence shown here is derived from an EMBL/GenBank/DDBJ whole genome shotgun (WGS) entry which is preliminary data.</text>
</comment>
<feature type="signal peptide" evidence="1">
    <location>
        <begin position="1"/>
        <end position="22"/>
    </location>
</feature>
<dbReference type="AlphaFoldDB" id="A0A853FTK0"/>
<evidence type="ECO:0000313" key="3">
    <source>
        <dbReference type="Proteomes" id="UP000559809"/>
    </source>
</evidence>
<evidence type="ECO:0000313" key="2">
    <source>
        <dbReference type="EMBL" id="NYT49254.1"/>
    </source>
</evidence>
<dbReference type="EMBL" id="JACCEM010000004">
    <property type="protein sequence ID" value="NYT49254.1"/>
    <property type="molecule type" value="Genomic_DNA"/>
</dbReference>
<proteinExistence type="predicted"/>
<protein>
    <submittedName>
        <fullName evidence="2">Virulence factor</fullName>
    </submittedName>
</protein>
<dbReference type="RefSeq" id="WP_180154562.1">
    <property type="nucleotide sequence ID" value="NZ_JACCEM010000004.1"/>
</dbReference>
<name>A0A853FTK0_9BURK</name>
<evidence type="ECO:0000256" key="1">
    <source>
        <dbReference type="SAM" id="SignalP"/>
    </source>
</evidence>